<keyword evidence="1" id="KW-1133">Transmembrane helix</keyword>
<sequence>MRKISLVLLGVFGLLLTLTATAQAEEPVKAVHTEQVQAGPYRVTVGFSVWPLKAMQSLDFTFMPEGGIKGKGGTLTVTGPDGAGEDMPLVRHPRRRDVWGLDVESLDLQGTWSFRFAIDGPEGRGTGELKLNLLEQPGPPLAISWTISSGPLIGLVALIVVGWRRVRPRAS</sequence>
<protein>
    <recommendedName>
        <fullName evidence="5">Copper resistance protein CopC</fullName>
    </recommendedName>
</protein>
<evidence type="ECO:0008006" key="5">
    <source>
        <dbReference type="Google" id="ProtNLM"/>
    </source>
</evidence>
<proteinExistence type="predicted"/>
<dbReference type="EMBL" id="SMLD01000041">
    <property type="protein sequence ID" value="TDE52814.1"/>
    <property type="molecule type" value="Genomic_DNA"/>
</dbReference>
<evidence type="ECO:0000313" key="3">
    <source>
        <dbReference type="EMBL" id="TDE52814.1"/>
    </source>
</evidence>
<dbReference type="RefSeq" id="WP_132631466.1">
    <property type="nucleotide sequence ID" value="NZ_SMLD01000041.1"/>
</dbReference>
<feature type="chain" id="PRO_5020202948" description="Copper resistance protein CopC" evidence="2">
    <location>
        <begin position="25"/>
        <end position="171"/>
    </location>
</feature>
<keyword evidence="1" id="KW-0812">Transmembrane</keyword>
<evidence type="ECO:0000256" key="2">
    <source>
        <dbReference type="SAM" id="SignalP"/>
    </source>
</evidence>
<evidence type="ECO:0000256" key="1">
    <source>
        <dbReference type="SAM" id="Phobius"/>
    </source>
</evidence>
<feature type="transmembrane region" description="Helical" evidence="1">
    <location>
        <begin position="142"/>
        <end position="163"/>
    </location>
</feature>
<keyword evidence="1" id="KW-0472">Membrane</keyword>
<keyword evidence="4" id="KW-1185">Reference proteome</keyword>
<comment type="caution">
    <text evidence="3">The sequence shown here is derived from an EMBL/GenBank/DDBJ whole genome shotgun (WGS) entry which is preliminary data.</text>
</comment>
<name>A0A4R5FJ49_9ACTN</name>
<accession>A0A4R5FJ49</accession>
<reference evidence="3 4" key="1">
    <citation type="submission" date="2019-03" db="EMBL/GenBank/DDBJ databases">
        <title>Draft genome sequences of novel Actinobacteria.</title>
        <authorList>
            <person name="Sahin N."/>
            <person name="Ay H."/>
            <person name="Saygin H."/>
        </authorList>
    </citation>
    <scope>NUCLEOTIDE SEQUENCE [LARGE SCALE GENOMIC DNA]</scope>
    <source>
        <strain evidence="3 4">6K102</strain>
    </source>
</reference>
<dbReference type="AlphaFoldDB" id="A0A4R5FJ49"/>
<keyword evidence="2" id="KW-0732">Signal</keyword>
<organism evidence="3 4">
    <name type="scientific">Nonomuraea mesophila</name>
    <dbReference type="NCBI Taxonomy" id="2530382"/>
    <lineage>
        <taxon>Bacteria</taxon>
        <taxon>Bacillati</taxon>
        <taxon>Actinomycetota</taxon>
        <taxon>Actinomycetes</taxon>
        <taxon>Streptosporangiales</taxon>
        <taxon>Streptosporangiaceae</taxon>
        <taxon>Nonomuraea</taxon>
    </lineage>
</organism>
<evidence type="ECO:0000313" key="4">
    <source>
        <dbReference type="Proteomes" id="UP000295136"/>
    </source>
</evidence>
<gene>
    <name evidence="3" type="ORF">E1295_17960</name>
</gene>
<dbReference type="Proteomes" id="UP000295136">
    <property type="component" value="Unassembled WGS sequence"/>
</dbReference>
<feature type="signal peptide" evidence="2">
    <location>
        <begin position="1"/>
        <end position="24"/>
    </location>
</feature>